<dbReference type="GO" id="GO:0000162">
    <property type="term" value="P:L-tryptophan biosynthetic process"/>
    <property type="evidence" value="ECO:0007669"/>
    <property type="project" value="TreeGrafter"/>
</dbReference>
<evidence type="ECO:0000256" key="1">
    <source>
        <dbReference type="ARBA" id="ARBA00013139"/>
    </source>
</evidence>
<dbReference type="EC" id="2.6.1.85" evidence="1"/>
<dbReference type="Pfam" id="PF04715">
    <property type="entry name" value="Anth_synt_I_N"/>
    <property type="match status" value="1"/>
</dbReference>
<protein>
    <recommendedName>
        <fullName evidence="1">aminodeoxychorismate synthase</fullName>
        <ecNumber evidence="1">2.6.1.85</ecNumber>
    </recommendedName>
</protein>
<feature type="domain" description="Chorismate-utilising enzyme C-terminal" evidence="3">
    <location>
        <begin position="212"/>
        <end position="470"/>
    </location>
</feature>
<organism evidence="5 6">
    <name type="scientific">Methylophilus methylotrophus</name>
    <name type="common">Bacterium W3A1</name>
    <dbReference type="NCBI Taxonomy" id="17"/>
    <lineage>
        <taxon>Bacteria</taxon>
        <taxon>Pseudomonadati</taxon>
        <taxon>Pseudomonadota</taxon>
        <taxon>Betaproteobacteria</taxon>
        <taxon>Nitrosomonadales</taxon>
        <taxon>Methylophilaceae</taxon>
        <taxon>Methylophilus</taxon>
    </lineage>
</organism>
<dbReference type="PANTHER" id="PTHR11236">
    <property type="entry name" value="AMINOBENZOATE/ANTHRANILATE SYNTHASE"/>
    <property type="match status" value="1"/>
</dbReference>
<reference evidence="5 6" key="1">
    <citation type="submission" date="2018-09" db="EMBL/GenBank/DDBJ databases">
        <title>Metagenome Assembled Genomes from an Advanced Water Purification Facility.</title>
        <authorList>
            <person name="Stamps B.W."/>
            <person name="Spear J.R."/>
        </authorList>
    </citation>
    <scope>NUCLEOTIDE SEQUENCE [LARGE SCALE GENOMIC DNA]</scope>
    <source>
        <strain evidence="5">Bin_42_2</strain>
    </source>
</reference>
<name>A0A5C7WMS5_METME</name>
<dbReference type="PRINTS" id="PR00095">
    <property type="entry name" value="ANTSNTHASEI"/>
</dbReference>
<keyword evidence="5" id="KW-0032">Aminotransferase</keyword>
<dbReference type="Proteomes" id="UP000321374">
    <property type="component" value="Unassembled WGS sequence"/>
</dbReference>
<dbReference type="SUPFAM" id="SSF56322">
    <property type="entry name" value="ADC synthase"/>
    <property type="match status" value="1"/>
</dbReference>
<evidence type="ECO:0000313" key="5">
    <source>
        <dbReference type="EMBL" id="TXI38656.1"/>
    </source>
</evidence>
<dbReference type="InterPro" id="IPR005802">
    <property type="entry name" value="ADC_synth_comp_1"/>
</dbReference>
<keyword evidence="2 5" id="KW-0808">Transferase</keyword>
<dbReference type="InterPro" id="IPR006805">
    <property type="entry name" value="Anth_synth_I_N"/>
</dbReference>
<dbReference type="InterPro" id="IPR015890">
    <property type="entry name" value="Chorismate_C"/>
</dbReference>
<dbReference type="STRING" id="1122236.GCA_000378225_00324"/>
<evidence type="ECO:0000259" key="4">
    <source>
        <dbReference type="Pfam" id="PF04715"/>
    </source>
</evidence>
<dbReference type="PANTHER" id="PTHR11236:SF50">
    <property type="entry name" value="AMINODEOXYCHORISMATE SYNTHASE COMPONENT 1"/>
    <property type="match status" value="1"/>
</dbReference>
<gene>
    <name evidence="5" type="primary">pabB</name>
    <name evidence="5" type="ORF">E6Q51_00745</name>
</gene>
<feature type="domain" description="Anthranilate synthase component I N-terminal" evidence="4">
    <location>
        <begin position="58"/>
        <end position="167"/>
    </location>
</feature>
<sequence>MALITLELPYAEGMHWLRQVRHLPWPMLLESGRVETSKSQSTHAQATHIQATKDEEVSLGARFDIVVAAPVAKIIHRRPYTEVHANGTVQQSEDDPFGVIQQWLLLHQVERSADIPFAGGALGYFSYDLGRSIEALPELANEDMPLPELLVGIYDWAIVVDHHLGQCKLVSHARFTEHKTLKALHQQLLQTQVEEVLSPFEVHGEIEANMSQKDYAQAFQRVKEYIRAGDCYQINLAQRFVVDVQGDACAAYDQFRQLSRAPFMAYLQVDDGKEMPFAVLSMSPERFLQVIDQKVETRPIKGTRPRHQDAALDAGVAQELANSIKDRAENLMIVDLLRNDIGKVCEVGSVKVDALFKLQRFTNVHHLVSIVRGTLAAGFHALDLLRGCFPGGSITGAPKLRAMEIIEELEPHRRGIYCGSIGYIGFDGSMDTNIAIRTSVICNHRMTFFAGGGVVADSDCAREYQETFDKASQFFKLVAAYNKVKTREQ</sequence>
<comment type="caution">
    <text evidence="5">The sequence shown here is derived from an EMBL/GenBank/DDBJ whole genome shotgun (WGS) entry which is preliminary data.</text>
</comment>
<dbReference type="EMBL" id="SSGG01000013">
    <property type="protein sequence ID" value="TXI38656.1"/>
    <property type="molecule type" value="Genomic_DNA"/>
</dbReference>
<evidence type="ECO:0000259" key="3">
    <source>
        <dbReference type="Pfam" id="PF00425"/>
    </source>
</evidence>
<dbReference type="InterPro" id="IPR019999">
    <property type="entry name" value="Anth_synth_I-like"/>
</dbReference>
<proteinExistence type="predicted"/>
<dbReference type="InterPro" id="IPR005801">
    <property type="entry name" value="ADC_synthase"/>
</dbReference>
<evidence type="ECO:0000313" key="6">
    <source>
        <dbReference type="Proteomes" id="UP000321374"/>
    </source>
</evidence>
<dbReference type="GO" id="GO:0046820">
    <property type="term" value="F:4-amino-4-deoxychorismate synthase activity"/>
    <property type="evidence" value="ECO:0007669"/>
    <property type="project" value="UniProtKB-EC"/>
</dbReference>
<dbReference type="Gene3D" id="3.60.120.10">
    <property type="entry name" value="Anthranilate synthase"/>
    <property type="match status" value="1"/>
</dbReference>
<dbReference type="GO" id="GO:0009396">
    <property type="term" value="P:folic acid-containing compound biosynthetic process"/>
    <property type="evidence" value="ECO:0007669"/>
    <property type="project" value="InterPro"/>
</dbReference>
<dbReference type="AlphaFoldDB" id="A0A5C7WMS5"/>
<dbReference type="Pfam" id="PF00425">
    <property type="entry name" value="Chorismate_bind"/>
    <property type="match status" value="1"/>
</dbReference>
<dbReference type="NCBIfam" id="TIGR00553">
    <property type="entry name" value="pabB"/>
    <property type="match status" value="1"/>
</dbReference>
<accession>A0A5C7WMS5</accession>
<evidence type="ECO:0000256" key="2">
    <source>
        <dbReference type="ARBA" id="ARBA00022679"/>
    </source>
</evidence>